<gene>
    <name evidence="1" type="ORF">OIT44_03720</name>
</gene>
<comment type="caution">
    <text evidence="1">The sequence shown here is derived from an EMBL/GenBank/DDBJ whole genome shotgun (WGS) entry which is preliminary data.</text>
</comment>
<dbReference type="Pfam" id="PF10934">
    <property type="entry name" value="Sheath_initiator"/>
    <property type="match status" value="1"/>
</dbReference>
<organism evidence="1 2">
    <name type="scientific">Weissella ceti</name>
    <dbReference type="NCBI Taxonomy" id="759620"/>
    <lineage>
        <taxon>Bacteria</taxon>
        <taxon>Bacillati</taxon>
        <taxon>Bacillota</taxon>
        <taxon>Bacilli</taxon>
        <taxon>Lactobacillales</taxon>
        <taxon>Lactobacillaceae</taxon>
        <taxon>Weissella</taxon>
    </lineage>
</organism>
<dbReference type="RefSeq" id="WP_213409603.1">
    <property type="nucleotide sequence ID" value="NZ_CP074441.1"/>
</dbReference>
<evidence type="ECO:0000313" key="2">
    <source>
        <dbReference type="Proteomes" id="UP001526225"/>
    </source>
</evidence>
<reference evidence="1 2" key="1">
    <citation type="submission" date="2022-10" db="EMBL/GenBank/DDBJ databases">
        <title>Weissella fermenti sp. nov., isolated from fermented cabbage.</title>
        <authorList>
            <person name="Lee J.K."/>
            <person name="Baek J.H."/>
            <person name="Choi D.G."/>
            <person name="Kim J.M."/>
            <person name="Jeon C.O."/>
        </authorList>
    </citation>
    <scope>NUCLEOTIDE SEQUENCE [LARGE SCALE GENOMIC DNA]</scope>
    <source>
        <strain evidence="1 2">KACC 18534</strain>
    </source>
</reference>
<name>A0ABT3E426_9LACO</name>
<sequence length="144" mass="16487">MNEEFIDNRPDEAPEDDLLAFGDEIEEYTAPSLTYSVQNGRIIGMIDEKDAMSQAIDKVLRTERFIFEIYDDQYGHDLNDLIGKDYDYVLSEIERMVKEALLGDDRVDSVDINEITQLNATTLSVTVSITTMFGEIETEMEVEQ</sequence>
<proteinExistence type="predicted"/>
<dbReference type="Proteomes" id="UP001526225">
    <property type="component" value="Unassembled WGS sequence"/>
</dbReference>
<evidence type="ECO:0000313" key="1">
    <source>
        <dbReference type="EMBL" id="MCW0953181.1"/>
    </source>
</evidence>
<keyword evidence="2" id="KW-1185">Reference proteome</keyword>
<dbReference type="InterPro" id="IPR020288">
    <property type="entry name" value="Sheath_initiator"/>
</dbReference>
<dbReference type="EMBL" id="JAOZFE010000003">
    <property type="protein sequence ID" value="MCW0953181.1"/>
    <property type="molecule type" value="Genomic_DNA"/>
</dbReference>
<protein>
    <submittedName>
        <fullName evidence="1">DUF2634 domain-containing protein</fullName>
    </submittedName>
</protein>
<accession>A0ABT3E426</accession>
<dbReference type="SUPFAM" id="SSF160719">
    <property type="entry name" value="gpW/gp25-like"/>
    <property type="match status" value="1"/>
</dbReference>